<proteinExistence type="predicted"/>
<evidence type="ECO:0000256" key="9">
    <source>
        <dbReference type="SAM" id="MobiDB-lite"/>
    </source>
</evidence>
<evidence type="ECO:0000256" key="1">
    <source>
        <dbReference type="ARBA" id="ARBA00001947"/>
    </source>
</evidence>
<dbReference type="CDD" id="cd01408">
    <property type="entry name" value="SIRT1"/>
    <property type="match status" value="1"/>
</dbReference>
<evidence type="ECO:0000256" key="7">
    <source>
        <dbReference type="ARBA" id="ARBA00048905"/>
    </source>
</evidence>
<dbReference type="InterPro" id="IPR026591">
    <property type="entry name" value="Sirtuin_cat_small_dom_sf"/>
</dbReference>
<keyword evidence="5" id="KW-0520">NAD</keyword>
<feature type="domain" description="Deacetylase sirtuin-type" evidence="10">
    <location>
        <begin position="97"/>
        <end position="364"/>
    </location>
</feature>
<reference evidence="12" key="1">
    <citation type="submission" date="2022-11" db="UniProtKB">
        <authorList>
            <consortium name="WormBaseParasite"/>
        </authorList>
    </citation>
    <scope>IDENTIFICATION</scope>
</reference>
<feature type="binding site" evidence="8">
    <location>
        <position position="234"/>
    </location>
    <ligand>
        <name>Zn(2+)</name>
        <dbReference type="ChEBI" id="CHEBI:29105"/>
    </ligand>
</feature>
<dbReference type="GO" id="GO:0046872">
    <property type="term" value="F:metal ion binding"/>
    <property type="evidence" value="ECO:0007669"/>
    <property type="project" value="UniProtKB-KW"/>
</dbReference>
<dbReference type="GO" id="GO:0070403">
    <property type="term" value="F:NAD+ binding"/>
    <property type="evidence" value="ECO:0007669"/>
    <property type="project" value="InterPro"/>
</dbReference>
<keyword evidence="2" id="KW-0808">Transferase</keyword>
<evidence type="ECO:0000259" key="10">
    <source>
        <dbReference type="PROSITE" id="PS50305"/>
    </source>
</evidence>
<comment type="cofactor">
    <cofactor evidence="1">
        <name>Zn(2+)</name>
        <dbReference type="ChEBI" id="CHEBI:29105"/>
    </cofactor>
</comment>
<feature type="region of interest" description="Disordered" evidence="9">
    <location>
        <begin position="1"/>
        <end position="66"/>
    </location>
</feature>
<feature type="binding site" evidence="8">
    <location>
        <position position="261"/>
    </location>
    <ligand>
        <name>Zn(2+)</name>
        <dbReference type="ChEBI" id="CHEBI:29105"/>
    </ligand>
</feature>
<sequence>MDGQSKGEGSAKTDNEAVRLAEVSTSSEAKAKSGGEEGLRSEEERRPSQSEPEAGRDGNDADGSSSLPNLYSKFVSSFESVIHNLVSEDDTASQPKQKLASLDLEGIASFIREEQPDIVFMVGAGLSTSAGIPDFRTPGTGLYDNLQQYDIPHPQAIFEINYFKRNPEPFFVLAKETFHDDIKPTPAHHFIRLVEEKGLLRRCFTQNIDALEYEAGVKDEKVVTAHGSYRTGTCLSCKKKYSQQWLRAQVNATKVPHCAVCKNGVVKPDIVFFGESLPSRFFSASLVDMPKCGLLIIMGTSLVVHPFASLVDEVPADTPRLLINLQPVGTNSLRYEEAENIRDVFWQGECDEGAKRLAKLLGWDQELKMLIKKSEDK</sequence>
<dbReference type="Gene3D" id="3.40.50.1220">
    <property type="entry name" value="TPP-binding domain"/>
    <property type="match status" value="1"/>
</dbReference>
<dbReference type="GO" id="GO:0005634">
    <property type="term" value="C:nucleus"/>
    <property type="evidence" value="ECO:0007669"/>
    <property type="project" value="TreeGrafter"/>
</dbReference>
<dbReference type="WBParaSite" id="Gr19_v10_g17534.t1">
    <property type="protein sequence ID" value="Gr19_v10_g17534.t1"/>
    <property type="gene ID" value="Gr19_v10_g17534"/>
</dbReference>
<dbReference type="Gene3D" id="3.30.1600.10">
    <property type="entry name" value="SIR2/SIRT2 'Small Domain"/>
    <property type="match status" value="1"/>
</dbReference>
<evidence type="ECO:0000256" key="8">
    <source>
        <dbReference type="PROSITE-ProRule" id="PRU00236"/>
    </source>
</evidence>
<evidence type="ECO:0000256" key="3">
    <source>
        <dbReference type="ARBA" id="ARBA00022723"/>
    </source>
</evidence>
<protein>
    <submittedName>
        <fullName evidence="12">Deacetylase sirtuin-type domain-containing protein</fullName>
    </submittedName>
</protein>
<keyword evidence="3 8" id="KW-0479">Metal-binding</keyword>
<comment type="catalytic activity">
    <reaction evidence="7">
        <text>N(6)-tetradecanoyl-L-lysyl-[protein] + NAD(+) + H2O = 2''-O-tetradecanoyl-ADP-D-ribose + nicotinamide + L-lysyl-[protein]</text>
        <dbReference type="Rhea" id="RHEA:70567"/>
        <dbReference type="Rhea" id="RHEA-COMP:9752"/>
        <dbReference type="Rhea" id="RHEA-COMP:15437"/>
        <dbReference type="ChEBI" id="CHEBI:15377"/>
        <dbReference type="ChEBI" id="CHEBI:17154"/>
        <dbReference type="ChEBI" id="CHEBI:29969"/>
        <dbReference type="ChEBI" id="CHEBI:57540"/>
        <dbReference type="ChEBI" id="CHEBI:141129"/>
        <dbReference type="ChEBI" id="CHEBI:189674"/>
    </reaction>
    <physiologicalReaction direction="left-to-right" evidence="7">
        <dbReference type="Rhea" id="RHEA:70568"/>
    </physiologicalReaction>
</comment>
<dbReference type="InterPro" id="IPR026590">
    <property type="entry name" value="Ssirtuin_cat_dom"/>
</dbReference>
<feature type="active site" description="Proton acceptor" evidence="8">
    <location>
        <position position="226"/>
    </location>
</feature>
<feature type="compositionally biased region" description="Basic and acidic residues" evidence="9">
    <location>
        <begin position="29"/>
        <end position="59"/>
    </location>
</feature>
<evidence type="ECO:0000256" key="2">
    <source>
        <dbReference type="ARBA" id="ARBA00022679"/>
    </source>
</evidence>
<keyword evidence="4 8" id="KW-0862">Zinc</keyword>
<dbReference type="InterPro" id="IPR029035">
    <property type="entry name" value="DHS-like_NAD/FAD-binding_dom"/>
</dbReference>
<evidence type="ECO:0000256" key="4">
    <source>
        <dbReference type="ARBA" id="ARBA00022833"/>
    </source>
</evidence>
<dbReference type="AlphaFoldDB" id="A0A914HJT4"/>
<evidence type="ECO:0000256" key="6">
    <source>
        <dbReference type="ARBA" id="ARBA00048378"/>
    </source>
</evidence>
<evidence type="ECO:0000313" key="12">
    <source>
        <dbReference type="WBParaSite" id="Gr19_v10_g17534.t1"/>
    </source>
</evidence>
<feature type="compositionally biased region" description="Basic and acidic residues" evidence="9">
    <location>
        <begin position="9"/>
        <end position="19"/>
    </location>
</feature>
<dbReference type="InterPro" id="IPR003000">
    <property type="entry name" value="Sirtuin"/>
</dbReference>
<dbReference type="Pfam" id="PF02146">
    <property type="entry name" value="SIR2"/>
    <property type="match status" value="1"/>
</dbReference>
<organism evidence="11 12">
    <name type="scientific">Globodera rostochiensis</name>
    <name type="common">Golden nematode worm</name>
    <name type="synonym">Heterodera rostochiensis</name>
    <dbReference type="NCBI Taxonomy" id="31243"/>
    <lineage>
        <taxon>Eukaryota</taxon>
        <taxon>Metazoa</taxon>
        <taxon>Ecdysozoa</taxon>
        <taxon>Nematoda</taxon>
        <taxon>Chromadorea</taxon>
        <taxon>Rhabditida</taxon>
        <taxon>Tylenchina</taxon>
        <taxon>Tylenchomorpha</taxon>
        <taxon>Tylenchoidea</taxon>
        <taxon>Heteroderidae</taxon>
        <taxon>Heteroderinae</taxon>
        <taxon>Globodera</taxon>
    </lineage>
</organism>
<feature type="binding site" evidence="8">
    <location>
        <position position="237"/>
    </location>
    <ligand>
        <name>Zn(2+)</name>
        <dbReference type="ChEBI" id="CHEBI:29105"/>
    </ligand>
</feature>
<dbReference type="GO" id="GO:0017136">
    <property type="term" value="F:histone deacetylase activity, NAD-dependent"/>
    <property type="evidence" value="ECO:0007669"/>
    <property type="project" value="TreeGrafter"/>
</dbReference>
<name>A0A914HJT4_GLORO</name>
<feature type="binding site" evidence="8">
    <location>
        <position position="258"/>
    </location>
    <ligand>
        <name>Zn(2+)</name>
        <dbReference type="ChEBI" id="CHEBI:29105"/>
    </ligand>
</feature>
<comment type="catalytic activity">
    <reaction evidence="6">
        <text>N(6)-hexadecanoyl-L-lysyl-[protein] + NAD(+) + H2O = 2''-O-hexadecanoyl-ADP-D-ribose + nicotinamide + L-lysyl-[protein]</text>
        <dbReference type="Rhea" id="RHEA:70563"/>
        <dbReference type="Rhea" id="RHEA-COMP:9752"/>
        <dbReference type="Rhea" id="RHEA-COMP:14175"/>
        <dbReference type="ChEBI" id="CHEBI:15377"/>
        <dbReference type="ChEBI" id="CHEBI:17154"/>
        <dbReference type="ChEBI" id="CHEBI:29969"/>
        <dbReference type="ChEBI" id="CHEBI:57540"/>
        <dbReference type="ChEBI" id="CHEBI:138936"/>
        <dbReference type="ChEBI" id="CHEBI:189673"/>
    </reaction>
    <physiologicalReaction direction="left-to-right" evidence="6">
        <dbReference type="Rhea" id="RHEA:70564"/>
    </physiologicalReaction>
</comment>
<dbReference type="InterPro" id="IPR050134">
    <property type="entry name" value="NAD-dep_sirtuin_deacylases"/>
</dbReference>
<accession>A0A914HJT4</accession>
<keyword evidence="11" id="KW-1185">Reference proteome</keyword>
<dbReference type="Proteomes" id="UP000887572">
    <property type="component" value="Unplaced"/>
</dbReference>
<evidence type="ECO:0000256" key="5">
    <source>
        <dbReference type="ARBA" id="ARBA00023027"/>
    </source>
</evidence>
<dbReference type="PANTHER" id="PTHR11085:SF6">
    <property type="entry name" value="NAD-DEPENDENT PROTEIN DEACETYLASE SIRTUIN-2"/>
    <property type="match status" value="1"/>
</dbReference>
<dbReference type="PROSITE" id="PS50305">
    <property type="entry name" value="SIRTUIN"/>
    <property type="match status" value="1"/>
</dbReference>
<dbReference type="SUPFAM" id="SSF52467">
    <property type="entry name" value="DHS-like NAD/FAD-binding domain"/>
    <property type="match status" value="1"/>
</dbReference>
<evidence type="ECO:0000313" key="11">
    <source>
        <dbReference type="Proteomes" id="UP000887572"/>
    </source>
</evidence>
<dbReference type="PANTHER" id="PTHR11085">
    <property type="entry name" value="NAD-DEPENDENT PROTEIN DEACYLASE SIRTUIN-5, MITOCHONDRIAL-RELATED"/>
    <property type="match status" value="1"/>
</dbReference>